<accession>A0A392T9B8</accession>
<comment type="caution">
    <text evidence="2">The sequence shown here is derived from an EMBL/GenBank/DDBJ whole genome shotgun (WGS) entry which is preliminary data.</text>
</comment>
<dbReference type="PANTHER" id="PTHR35046:SF26">
    <property type="entry name" value="RNA-DIRECTED DNA POLYMERASE"/>
    <property type="match status" value="1"/>
</dbReference>
<dbReference type="SUPFAM" id="SSF53098">
    <property type="entry name" value="Ribonuclease H-like"/>
    <property type="match status" value="1"/>
</dbReference>
<dbReference type="EMBL" id="LXQA010522522">
    <property type="protein sequence ID" value="MCI57037.1"/>
    <property type="molecule type" value="Genomic_DNA"/>
</dbReference>
<dbReference type="PANTHER" id="PTHR35046">
    <property type="entry name" value="ZINC KNUCKLE (CCHC-TYPE) FAMILY PROTEIN"/>
    <property type="match status" value="1"/>
</dbReference>
<feature type="non-terminal residue" evidence="2">
    <location>
        <position position="81"/>
    </location>
</feature>
<evidence type="ECO:0000313" key="2">
    <source>
        <dbReference type="EMBL" id="MCI57037.1"/>
    </source>
</evidence>
<dbReference type="GO" id="GO:0015074">
    <property type="term" value="P:DNA integration"/>
    <property type="evidence" value="ECO:0007669"/>
    <property type="project" value="InterPro"/>
</dbReference>
<proteinExistence type="predicted"/>
<evidence type="ECO:0000313" key="3">
    <source>
        <dbReference type="Proteomes" id="UP000265520"/>
    </source>
</evidence>
<reference evidence="2 3" key="1">
    <citation type="journal article" date="2018" name="Front. Plant Sci.">
        <title>Red Clover (Trifolium pratense) and Zigzag Clover (T. medium) - A Picture of Genomic Similarities and Differences.</title>
        <authorList>
            <person name="Dluhosova J."/>
            <person name="Istvanek J."/>
            <person name="Nedelnik J."/>
            <person name="Repkova J."/>
        </authorList>
    </citation>
    <scope>NUCLEOTIDE SEQUENCE [LARGE SCALE GENOMIC DNA]</scope>
    <source>
        <strain evidence="3">cv. 10/8</strain>
        <tissue evidence="2">Leaf</tissue>
    </source>
</reference>
<sequence>MLMPKLAEIYVEQIVRLHGIPLSIVSDRDPRFTSRFWESLQEAFGTKLRMSSAYHPQMDGQSERTIQSLEDLLRSCILEQG</sequence>
<dbReference type="GO" id="GO:0003676">
    <property type="term" value="F:nucleic acid binding"/>
    <property type="evidence" value="ECO:0007669"/>
    <property type="project" value="InterPro"/>
</dbReference>
<dbReference type="InterPro" id="IPR001584">
    <property type="entry name" value="Integrase_cat-core"/>
</dbReference>
<keyword evidence="3" id="KW-1185">Reference proteome</keyword>
<dbReference type="Gene3D" id="3.30.420.10">
    <property type="entry name" value="Ribonuclease H-like superfamily/Ribonuclease H"/>
    <property type="match status" value="1"/>
</dbReference>
<dbReference type="InterPro" id="IPR012337">
    <property type="entry name" value="RNaseH-like_sf"/>
</dbReference>
<dbReference type="Proteomes" id="UP000265520">
    <property type="component" value="Unassembled WGS sequence"/>
</dbReference>
<protein>
    <submittedName>
        <fullName evidence="2">Retrotransposon protein</fullName>
    </submittedName>
</protein>
<dbReference type="AlphaFoldDB" id="A0A392T9B8"/>
<evidence type="ECO:0000259" key="1">
    <source>
        <dbReference type="PROSITE" id="PS50994"/>
    </source>
</evidence>
<name>A0A392T9B8_9FABA</name>
<organism evidence="2 3">
    <name type="scientific">Trifolium medium</name>
    <dbReference type="NCBI Taxonomy" id="97028"/>
    <lineage>
        <taxon>Eukaryota</taxon>
        <taxon>Viridiplantae</taxon>
        <taxon>Streptophyta</taxon>
        <taxon>Embryophyta</taxon>
        <taxon>Tracheophyta</taxon>
        <taxon>Spermatophyta</taxon>
        <taxon>Magnoliopsida</taxon>
        <taxon>eudicotyledons</taxon>
        <taxon>Gunneridae</taxon>
        <taxon>Pentapetalae</taxon>
        <taxon>rosids</taxon>
        <taxon>fabids</taxon>
        <taxon>Fabales</taxon>
        <taxon>Fabaceae</taxon>
        <taxon>Papilionoideae</taxon>
        <taxon>50 kb inversion clade</taxon>
        <taxon>NPAAA clade</taxon>
        <taxon>Hologalegina</taxon>
        <taxon>IRL clade</taxon>
        <taxon>Trifolieae</taxon>
        <taxon>Trifolium</taxon>
    </lineage>
</organism>
<dbReference type="PROSITE" id="PS50994">
    <property type="entry name" value="INTEGRASE"/>
    <property type="match status" value="1"/>
</dbReference>
<feature type="domain" description="Integrase catalytic" evidence="1">
    <location>
        <begin position="1"/>
        <end position="81"/>
    </location>
</feature>
<dbReference type="InterPro" id="IPR036397">
    <property type="entry name" value="RNaseH_sf"/>
</dbReference>